<protein>
    <submittedName>
        <fullName evidence="2">GAF domain-containing protein</fullName>
    </submittedName>
</protein>
<accession>A0AAE3GR58</accession>
<dbReference type="InterPro" id="IPR016132">
    <property type="entry name" value="Phyto_chromo_attachment"/>
</dbReference>
<evidence type="ECO:0000259" key="1">
    <source>
        <dbReference type="PROSITE" id="PS50046"/>
    </source>
</evidence>
<dbReference type="Proteomes" id="UP001204953">
    <property type="component" value="Unassembled WGS sequence"/>
</dbReference>
<reference evidence="2" key="1">
    <citation type="submission" date="2022-06" db="EMBL/GenBank/DDBJ databases">
        <title>New cyanobacteria of genus Symplocastrum in benthos of Lake Baikal.</title>
        <authorList>
            <person name="Sorokovikova E."/>
            <person name="Tikhonova I."/>
            <person name="Krasnopeev A."/>
            <person name="Evseev P."/>
            <person name="Gladkikh A."/>
            <person name="Belykh O."/>
        </authorList>
    </citation>
    <scope>NUCLEOTIDE SEQUENCE</scope>
    <source>
        <strain evidence="2">BBK-W-15</strain>
    </source>
</reference>
<dbReference type="InterPro" id="IPR029016">
    <property type="entry name" value="GAF-like_dom_sf"/>
</dbReference>
<organism evidence="2 3">
    <name type="scientific">Limnofasciculus baicalensis BBK-W-15</name>
    <dbReference type="NCBI Taxonomy" id="2699891"/>
    <lineage>
        <taxon>Bacteria</taxon>
        <taxon>Bacillati</taxon>
        <taxon>Cyanobacteriota</taxon>
        <taxon>Cyanophyceae</taxon>
        <taxon>Coleofasciculales</taxon>
        <taxon>Coleofasciculaceae</taxon>
        <taxon>Limnofasciculus</taxon>
        <taxon>Limnofasciculus baicalensis</taxon>
    </lineage>
</organism>
<dbReference type="Pfam" id="PF01590">
    <property type="entry name" value="GAF"/>
    <property type="match status" value="1"/>
</dbReference>
<dbReference type="PROSITE" id="PS50046">
    <property type="entry name" value="PHYTOCHROME_2"/>
    <property type="match status" value="1"/>
</dbReference>
<sequence length="164" mass="18750">MSDSGLRELLIRLGKNLERDELVQETTDYLRNLLNVDRIVLYYFYNEWKGRVTFESLSSHQLSIFGSTGADDCFNDEYAELYKAGRVRAIADIRLEALHPCHREFLESVGVRANLAVPILNEKRLWGLLIAHHCQDAHFWLPGEIKEMKKAAITLATAASIQDS</sequence>
<proteinExistence type="predicted"/>
<feature type="domain" description="Phytochrome chromophore attachment site" evidence="1">
    <location>
        <begin position="18"/>
        <end position="146"/>
    </location>
</feature>
<dbReference type="InterPro" id="IPR003018">
    <property type="entry name" value="GAF"/>
</dbReference>
<evidence type="ECO:0000313" key="2">
    <source>
        <dbReference type="EMBL" id="MCP2729200.1"/>
    </source>
</evidence>
<dbReference type="AlphaFoldDB" id="A0AAE3GR58"/>
<name>A0AAE3GR58_9CYAN</name>
<dbReference type="RefSeq" id="WP_254011986.1">
    <property type="nucleotide sequence ID" value="NZ_JAMZMM010000099.1"/>
</dbReference>
<comment type="caution">
    <text evidence="2">The sequence shown here is derived from an EMBL/GenBank/DDBJ whole genome shotgun (WGS) entry which is preliminary data.</text>
</comment>
<dbReference type="Gene3D" id="3.30.450.40">
    <property type="match status" value="1"/>
</dbReference>
<dbReference type="SMART" id="SM00065">
    <property type="entry name" value="GAF"/>
    <property type="match status" value="1"/>
</dbReference>
<dbReference type="SUPFAM" id="SSF55781">
    <property type="entry name" value="GAF domain-like"/>
    <property type="match status" value="1"/>
</dbReference>
<keyword evidence="3" id="KW-1185">Reference proteome</keyword>
<gene>
    <name evidence="2" type="ORF">NJ959_12105</name>
</gene>
<evidence type="ECO:0000313" key="3">
    <source>
        <dbReference type="Proteomes" id="UP001204953"/>
    </source>
</evidence>
<dbReference type="EMBL" id="JAMZMM010000099">
    <property type="protein sequence ID" value="MCP2729200.1"/>
    <property type="molecule type" value="Genomic_DNA"/>
</dbReference>